<evidence type="ECO:0000313" key="1">
    <source>
        <dbReference type="EMBL" id="KAK9114015.1"/>
    </source>
</evidence>
<proteinExistence type="predicted"/>
<organism evidence="1 2">
    <name type="scientific">Stephania yunnanensis</name>
    <dbReference type="NCBI Taxonomy" id="152371"/>
    <lineage>
        <taxon>Eukaryota</taxon>
        <taxon>Viridiplantae</taxon>
        <taxon>Streptophyta</taxon>
        <taxon>Embryophyta</taxon>
        <taxon>Tracheophyta</taxon>
        <taxon>Spermatophyta</taxon>
        <taxon>Magnoliopsida</taxon>
        <taxon>Ranunculales</taxon>
        <taxon>Menispermaceae</taxon>
        <taxon>Menispermoideae</taxon>
        <taxon>Cissampelideae</taxon>
        <taxon>Stephania</taxon>
    </lineage>
</organism>
<comment type="caution">
    <text evidence="1">The sequence shown here is derived from an EMBL/GenBank/DDBJ whole genome shotgun (WGS) entry which is preliminary data.</text>
</comment>
<gene>
    <name evidence="1" type="ORF">Syun_020812</name>
</gene>
<evidence type="ECO:0000313" key="2">
    <source>
        <dbReference type="Proteomes" id="UP001420932"/>
    </source>
</evidence>
<name>A0AAP0IF59_9MAGN</name>
<dbReference type="AlphaFoldDB" id="A0AAP0IF59"/>
<dbReference type="EMBL" id="JBBNAF010000009">
    <property type="protein sequence ID" value="KAK9114015.1"/>
    <property type="molecule type" value="Genomic_DNA"/>
</dbReference>
<sequence length="60" mass="6431">MNGAVARCRTVGCAFSTKSRRRDGGTWESGVACANRDASDVLRFAFLESLGRVAKGKLHS</sequence>
<keyword evidence="2" id="KW-1185">Reference proteome</keyword>
<reference evidence="1 2" key="1">
    <citation type="submission" date="2024-01" db="EMBL/GenBank/DDBJ databases">
        <title>Genome assemblies of Stephania.</title>
        <authorList>
            <person name="Yang L."/>
        </authorList>
    </citation>
    <scope>NUCLEOTIDE SEQUENCE [LARGE SCALE GENOMIC DNA]</scope>
    <source>
        <strain evidence="1">YNDBR</strain>
        <tissue evidence="1">Leaf</tissue>
    </source>
</reference>
<protein>
    <submittedName>
        <fullName evidence="1">Uncharacterized protein</fullName>
    </submittedName>
</protein>
<dbReference type="Proteomes" id="UP001420932">
    <property type="component" value="Unassembled WGS sequence"/>
</dbReference>
<accession>A0AAP0IF59</accession>